<accession>A0A2T0LA38</accession>
<dbReference type="Proteomes" id="UP000237797">
    <property type="component" value="Unassembled WGS sequence"/>
</dbReference>
<comment type="caution">
    <text evidence="1">The sequence shown here is derived from an EMBL/GenBank/DDBJ whole genome shotgun (WGS) entry which is preliminary data.</text>
</comment>
<name>A0A2T0LA38_9BACL</name>
<dbReference type="RefSeq" id="WP_106346752.1">
    <property type="nucleotide sequence ID" value="NZ_PVNE01000047.1"/>
</dbReference>
<evidence type="ECO:0000313" key="1">
    <source>
        <dbReference type="EMBL" id="PRX38568.1"/>
    </source>
</evidence>
<reference evidence="1 2" key="1">
    <citation type="submission" date="2018-03" db="EMBL/GenBank/DDBJ databases">
        <title>Genomic Encyclopedia of Archaeal and Bacterial Type Strains, Phase II (KMG-II): from individual species to whole genera.</title>
        <authorList>
            <person name="Goeker M."/>
        </authorList>
    </citation>
    <scope>NUCLEOTIDE SEQUENCE [LARGE SCALE GENOMIC DNA]</scope>
    <source>
        <strain evidence="1 2">DSM 44946</strain>
    </source>
</reference>
<dbReference type="Pfam" id="PF09700">
    <property type="entry name" value="Cas_Cmr3"/>
    <property type="match status" value="1"/>
</dbReference>
<dbReference type="Gene3D" id="2.60.40.4350">
    <property type="match status" value="1"/>
</dbReference>
<dbReference type="Gene3D" id="3.30.70.2940">
    <property type="match status" value="1"/>
</dbReference>
<dbReference type="InterPro" id="IPR019117">
    <property type="entry name" value="CRISPR-assoc_protein_Cmr3"/>
</dbReference>
<sequence length="385" mass="44053">MRAYLLRPVDTFFFRDHKPFSMGEEAKATGWFPPRLGTVYGALRSAYIHRYGDFSSFYEGRDPEIRRWMGTPEAVGDFSIRAVWLHDAQGAVLPLPLDYQVVKEEEKEKGHPLILTQEKEKGHWASDGTQWRLYASEDRKSASAADAYLGESEWREKAAFHRNISSIARAERWLQKEPKIGIARDAQTMRAKEGMLYQLPMHRFREEQGKSDTGLLVLCDRSPSFDDIRYVLLGGEGRPWHLTPLQRERLLYSEEEEEQLIQQIREREMARIILLTPAIWKRGTRPACYDETTQELHLPGDLRVKLLTAAVGRPLVIGGWDMKKNRPKPRKLAVPAGSVLVVKVKGQQADQLVRTIHSMKLTDELGHEGYGCAVCGVLTTQKERG</sequence>
<proteinExistence type="predicted"/>
<organism evidence="1 2">
    <name type="scientific">Planifilum fimeticola</name>
    <dbReference type="NCBI Taxonomy" id="201975"/>
    <lineage>
        <taxon>Bacteria</taxon>
        <taxon>Bacillati</taxon>
        <taxon>Bacillota</taxon>
        <taxon>Bacilli</taxon>
        <taxon>Bacillales</taxon>
        <taxon>Thermoactinomycetaceae</taxon>
        <taxon>Planifilum</taxon>
    </lineage>
</organism>
<dbReference type="EMBL" id="PVNE01000047">
    <property type="protein sequence ID" value="PRX38568.1"/>
    <property type="molecule type" value="Genomic_DNA"/>
</dbReference>
<gene>
    <name evidence="1" type="ORF">CLV97_1474</name>
</gene>
<dbReference type="OrthoDB" id="6162707at2"/>
<dbReference type="NCBIfam" id="TIGR01888">
    <property type="entry name" value="cas_cmr3"/>
    <property type="match status" value="1"/>
</dbReference>
<protein>
    <submittedName>
        <fullName evidence="1">CRISPR-associated protein Cmr3</fullName>
    </submittedName>
</protein>
<dbReference type="AlphaFoldDB" id="A0A2T0LA38"/>
<dbReference type="InterPro" id="IPR010165">
    <property type="entry name" value="CRISPR-Cmr3_IIIB"/>
</dbReference>
<evidence type="ECO:0000313" key="2">
    <source>
        <dbReference type="Proteomes" id="UP000237797"/>
    </source>
</evidence>
<keyword evidence="2" id="KW-1185">Reference proteome</keyword>